<organism evidence="2">
    <name type="scientific">Anopheles sinensis</name>
    <name type="common">Mosquito</name>
    <dbReference type="NCBI Taxonomy" id="74873"/>
    <lineage>
        <taxon>Eukaryota</taxon>
        <taxon>Metazoa</taxon>
        <taxon>Ecdysozoa</taxon>
        <taxon>Arthropoda</taxon>
        <taxon>Hexapoda</taxon>
        <taxon>Insecta</taxon>
        <taxon>Pterygota</taxon>
        <taxon>Neoptera</taxon>
        <taxon>Endopterygota</taxon>
        <taxon>Diptera</taxon>
        <taxon>Nematocera</taxon>
        <taxon>Culicoidea</taxon>
        <taxon>Culicidae</taxon>
        <taxon>Anophelinae</taxon>
        <taxon>Anopheles</taxon>
    </lineage>
</organism>
<gene>
    <name evidence="2" type="ORF">ZHAS_00005854</name>
</gene>
<evidence type="ECO:0000313" key="3">
    <source>
        <dbReference type="EnsemblMetazoa" id="ASIC005854-PA"/>
    </source>
</evidence>
<sequence>MIILTQRIFARVFRPRSLPTRGMHTQSKANTSDPNRGRLQSRIGSVAKTPQNPAARKGGDDKEQEIKEKYFHNRGKMIVPRTLPNVAQGDFPVQLESGAPTPSHVVAPIETVTESHISGKCFDGGKKEGSGTG</sequence>
<dbReference type="Proteomes" id="UP000030765">
    <property type="component" value="Unassembled WGS sequence"/>
</dbReference>
<dbReference type="EMBL" id="ATLV01014213">
    <property type="status" value="NOT_ANNOTATED_CDS"/>
    <property type="molecule type" value="Genomic_DNA"/>
</dbReference>
<accession>A0A084VKG1</accession>
<dbReference type="AlphaFoldDB" id="A0A084VKG1"/>
<name>A0A084VKG1_ANOSI</name>
<evidence type="ECO:0000256" key="1">
    <source>
        <dbReference type="SAM" id="MobiDB-lite"/>
    </source>
</evidence>
<evidence type="ECO:0000313" key="4">
    <source>
        <dbReference type="Proteomes" id="UP000030765"/>
    </source>
</evidence>
<feature type="compositionally biased region" description="Polar residues" evidence="1">
    <location>
        <begin position="23"/>
        <end position="34"/>
    </location>
</feature>
<feature type="region of interest" description="Disordered" evidence="1">
    <location>
        <begin position="16"/>
        <end position="63"/>
    </location>
</feature>
<reference evidence="3" key="2">
    <citation type="submission" date="2020-05" db="UniProtKB">
        <authorList>
            <consortium name="EnsemblMetazoa"/>
        </authorList>
    </citation>
    <scope>IDENTIFICATION</scope>
</reference>
<proteinExistence type="predicted"/>
<reference evidence="2 4" key="1">
    <citation type="journal article" date="2014" name="BMC Genomics">
        <title>Genome sequence of Anopheles sinensis provides insight into genetics basis of mosquito competence for malaria parasites.</title>
        <authorList>
            <person name="Zhou D."/>
            <person name="Zhang D."/>
            <person name="Ding G."/>
            <person name="Shi L."/>
            <person name="Hou Q."/>
            <person name="Ye Y."/>
            <person name="Xu Y."/>
            <person name="Zhou H."/>
            <person name="Xiong C."/>
            <person name="Li S."/>
            <person name="Yu J."/>
            <person name="Hong S."/>
            <person name="Yu X."/>
            <person name="Zou P."/>
            <person name="Chen C."/>
            <person name="Chang X."/>
            <person name="Wang W."/>
            <person name="Lv Y."/>
            <person name="Sun Y."/>
            <person name="Ma L."/>
            <person name="Shen B."/>
            <person name="Zhu C."/>
        </authorList>
    </citation>
    <scope>NUCLEOTIDE SEQUENCE [LARGE SCALE GENOMIC DNA]</scope>
</reference>
<dbReference type="VEuPathDB" id="VectorBase:ASIC005854"/>
<evidence type="ECO:0000313" key="2">
    <source>
        <dbReference type="EMBL" id="KFB38455.1"/>
    </source>
</evidence>
<protein>
    <submittedName>
        <fullName evidence="2 3">Polyamine-transporting ATPase</fullName>
    </submittedName>
</protein>
<keyword evidence="4" id="KW-1185">Reference proteome</keyword>
<dbReference type="EMBL" id="KE524948">
    <property type="protein sequence ID" value="KFB38455.1"/>
    <property type="molecule type" value="Genomic_DNA"/>
</dbReference>
<dbReference type="EnsemblMetazoa" id="ASIC005854-RA">
    <property type="protein sequence ID" value="ASIC005854-PA"/>
    <property type="gene ID" value="ASIC005854"/>
</dbReference>